<dbReference type="Pfam" id="PF04179">
    <property type="entry name" value="Init_tRNA_PT"/>
    <property type="match status" value="1"/>
</dbReference>
<accession>A0ABD3PWK4</accession>
<dbReference type="SUPFAM" id="SSF52799">
    <property type="entry name" value="(Phosphotyrosine protein) phosphatases II"/>
    <property type="match status" value="1"/>
</dbReference>
<name>A0ABD3PWK4_9STRA</name>
<dbReference type="PANTHER" id="PTHR31811">
    <property type="entry name" value="TRNA A64-2'-O-RIBOSYLPHOSPHATE TRANSFERASE"/>
    <property type="match status" value="1"/>
</dbReference>
<reference evidence="3 4" key="1">
    <citation type="submission" date="2024-10" db="EMBL/GenBank/DDBJ databases">
        <title>Updated reference genomes for cyclostephanoid diatoms.</title>
        <authorList>
            <person name="Roberts W.R."/>
            <person name="Alverson A.J."/>
        </authorList>
    </citation>
    <scope>NUCLEOTIDE SEQUENCE [LARGE SCALE GENOMIC DNA]</scope>
    <source>
        <strain evidence="3 4">AJA010-31</strain>
    </source>
</reference>
<organism evidence="3 4">
    <name type="scientific">Cyclotella atomus</name>
    <dbReference type="NCBI Taxonomy" id="382360"/>
    <lineage>
        <taxon>Eukaryota</taxon>
        <taxon>Sar</taxon>
        <taxon>Stramenopiles</taxon>
        <taxon>Ochrophyta</taxon>
        <taxon>Bacillariophyta</taxon>
        <taxon>Coscinodiscophyceae</taxon>
        <taxon>Thalassiosirophycidae</taxon>
        <taxon>Stephanodiscales</taxon>
        <taxon>Stephanodiscaceae</taxon>
        <taxon>Cyclotella</taxon>
    </lineage>
</organism>
<dbReference type="AlphaFoldDB" id="A0ABD3PWK4"/>
<evidence type="ECO:0008006" key="5">
    <source>
        <dbReference type="Google" id="ProtNLM"/>
    </source>
</evidence>
<evidence type="ECO:0000313" key="3">
    <source>
        <dbReference type="EMBL" id="KAL3792533.1"/>
    </source>
</evidence>
<dbReference type="InterPro" id="IPR033449">
    <property type="entry name" value="Rit1_N"/>
</dbReference>
<dbReference type="Pfam" id="PF17184">
    <property type="entry name" value="Rit1_C"/>
    <property type="match status" value="1"/>
</dbReference>
<evidence type="ECO:0000313" key="4">
    <source>
        <dbReference type="Proteomes" id="UP001530400"/>
    </source>
</evidence>
<keyword evidence="4" id="KW-1185">Reference proteome</keyword>
<evidence type="ECO:0000259" key="1">
    <source>
        <dbReference type="Pfam" id="PF04179"/>
    </source>
</evidence>
<sequence length="566" mass="64928">MMASTNTSIPNRQKRNAAYRARHRLHSINRDASLLTKHQLAPLIPNTGTWPWIPNKQCGSWYLPETSTDITPVYFKSTDGHVNTYNFSLKRLNLHLIEVLHEFGGCYLVDSSVRKILPDSFSRTIPIWCCVMNRIVQKYRDEMNESCGRRWNVHLFTPASIVSAEEHVKVSSLIDSRVELLYESKAIVDPMRIMQLMDRPLRACWYTNGKLEPDTHSNEHTCESGKDDDFYTIVCYNPSSYAEHSRNHIHWINVDETNGFYYSPGAADDDATWGRGLSHQLFWSNKECLLERSLDDDGVDASIDKMVTNDSDRLRSGTSPGDSANDTSSISKIGNLRLWIGSRKSGRPPLCWEYFDAILNVSEMEYPTMSDSINHEMQISRRPCFYLMLPVAEGKKDKFELERWMPVGLYFLFHHLQQGRRVLVHCAQGKDRSVAVVLAFVALGCPLEYPLRLRQDFGAFDLDNLATLAKEFHDKDIDEECNDLKSGLADFVVKTLLTDYGHDMFLTWAHQYSSSIGPLANKHTLRIALHLVQQDRETAEPTRSTMQKLNRFFMSSSLYRSILDTS</sequence>
<comment type="caution">
    <text evidence="3">The sequence shown here is derived from an EMBL/GenBank/DDBJ whole genome shotgun (WGS) entry which is preliminary data.</text>
</comment>
<dbReference type="Proteomes" id="UP001530400">
    <property type="component" value="Unassembled WGS sequence"/>
</dbReference>
<gene>
    <name evidence="3" type="ORF">ACHAWO_008404</name>
</gene>
<proteinExistence type="predicted"/>
<feature type="domain" description="Rit1 N-terminal" evidence="2">
    <location>
        <begin position="19"/>
        <end position="306"/>
    </location>
</feature>
<dbReference type="InterPro" id="IPR029021">
    <property type="entry name" value="Prot-tyrosine_phosphatase-like"/>
</dbReference>
<evidence type="ECO:0000259" key="2">
    <source>
        <dbReference type="Pfam" id="PF17184"/>
    </source>
</evidence>
<dbReference type="Gene3D" id="3.90.190.10">
    <property type="entry name" value="Protein tyrosine phosphatase superfamily"/>
    <property type="match status" value="1"/>
</dbReference>
<dbReference type="InterPro" id="IPR033421">
    <property type="entry name" value="Rit1_DUSP-like"/>
</dbReference>
<feature type="domain" description="Rit1 DUSP-like" evidence="1">
    <location>
        <begin position="386"/>
        <end position="442"/>
    </location>
</feature>
<dbReference type="PANTHER" id="PTHR31811:SF0">
    <property type="entry name" value="TRNA A64-2'-O-RIBOSYLPHOSPHATE TRANSFERASE"/>
    <property type="match status" value="1"/>
</dbReference>
<dbReference type="EMBL" id="JALLPJ020000426">
    <property type="protein sequence ID" value="KAL3792533.1"/>
    <property type="molecule type" value="Genomic_DNA"/>
</dbReference>
<dbReference type="InterPro" id="IPR007306">
    <property type="entry name" value="Rit1"/>
</dbReference>
<protein>
    <recommendedName>
        <fullName evidence="5">Tyrosine specific protein phosphatases domain-containing protein</fullName>
    </recommendedName>
</protein>